<keyword evidence="3" id="KW-1185">Reference proteome</keyword>
<evidence type="ECO:0000313" key="3">
    <source>
        <dbReference type="Proteomes" id="UP000034883"/>
    </source>
</evidence>
<evidence type="ECO:0000313" key="2">
    <source>
        <dbReference type="EMBL" id="AKF02901.1"/>
    </source>
</evidence>
<accession>A0A0F6YFW2</accession>
<dbReference type="Proteomes" id="UP000034883">
    <property type="component" value="Chromosome"/>
</dbReference>
<protein>
    <submittedName>
        <fullName evidence="2">Uncharacterized protein</fullName>
    </submittedName>
</protein>
<dbReference type="EMBL" id="CP011125">
    <property type="protein sequence ID" value="AKF02901.1"/>
    <property type="molecule type" value="Genomic_DNA"/>
</dbReference>
<gene>
    <name evidence="2" type="ORF">DB32_000049</name>
</gene>
<dbReference type="STRING" id="927083.DB32_000049"/>
<dbReference type="KEGG" id="samy:DB32_000049"/>
<organism evidence="2 3">
    <name type="scientific">Sandaracinus amylolyticus</name>
    <dbReference type="NCBI Taxonomy" id="927083"/>
    <lineage>
        <taxon>Bacteria</taxon>
        <taxon>Pseudomonadati</taxon>
        <taxon>Myxococcota</taxon>
        <taxon>Polyangia</taxon>
        <taxon>Polyangiales</taxon>
        <taxon>Sandaracinaceae</taxon>
        <taxon>Sandaracinus</taxon>
    </lineage>
</organism>
<sequence length="53" mass="5724">MHPAISRRAARRFVRISSIGTGAHARDGPRLPAPCPRVVSSSSSRIRRSSARA</sequence>
<name>A0A0F6YFW2_9BACT</name>
<proteinExistence type="predicted"/>
<dbReference type="AlphaFoldDB" id="A0A0F6YFW2"/>
<feature type="region of interest" description="Disordered" evidence="1">
    <location>
        <begin position="19"/>
        <end position="53"/>
    </location>
</feature>
<evidence type="ECO:0000256" key="1">
    <source>
        <dbReference type="SAM" id="MobiDB-lite"/>
    </source>
</evidence>
<reference evidence="2 3" key="1">
    <citation type="submission" date="2015-03" db="EMBL/GenBank/DDBJ databases">
        <title>Genome assembly of Sandaracinus amylolyticus DSM 53668.</title>
        <authorList>
            <person name="Sharma G."/>
            <person name="Subramanian S."/>
        </authorList>
    </citation>
    <scope>NUCLEOTIDE SEQUENCE [LARGE SCALE GENOMIC DNA]</scope>
    <source>
        <strain evidence="2 3">DSM 53668</strain>
    </source>
</reference>